<proteinExistence type="predicted"/>
<evidence type="ECO:0000313" key="3">
    <source>
        <dbReference type="EMBL" id="MDC0720666.1"/>
    </source>
</evidence>
<dbReference type="Gene3D" id="1.10.3210.10">
    <property type="entry name" value="Hypothetical protein af1432"/>
    <property type="match status" value="1"/>
</dbReference>
<dbReference type="PANTHER" id="PTHR11373:SF32">
    <property type="entry name" value="DEOXYGUANOSINETRIPHOSPHATE TRIPHOSPHOHYDROLASE"/>
    <property type="match status" value="1"/>
</dbReference>
<dbReference type="InterPro" id="IPR006674">
    <property type="entry name" value="HD_domain"/>
</dbReference>
<dbReference type="NCBIfam" id="TIGR01353">
    <property type="entry name" value="dGTP_triPase"/>
    <property type="match status" value="1"/>
</dbReference>
<dbReference type="InterPro" id="IPR026875">
    <property type="entry name" value="PHydrolase_assoc_dom"/>
</dbReference>
<comment type="caution">
    <text evidence="3">The sequence shown here is derived from an EMBL/GenBank/DDBJ whole genome shotgun (WGS) entry which is preliminary data.</text>
</comment>
<dbReference type="SUPFAM" id="SSF109604">
    <property type="entry name" value="HD-domain/PDEase-like"/>
    <property type="match status" value="1"/>
</dbReference>
<evidence type="ECO:0000313" key="4">
    <source>
        <dbReference type="Proteomes" id="UP001221686"/>
    </source>
</evidence>
<gene>
    <name evidence="3" type="primary">dgt</name>
    <name evidence="3" type="ORF">POL25_27425</name>
</gene>
<dbReference type="Proteomes" id="UP001221686">
    <property type="component" value="Unassembled WGS sequence"/>
</dbReference>
<dbReference type="SMART" id="SM00471">
    <property type="entry name" value="HDc"/>
    <property type="match status" value="1"/>
</dbReference>
<dbReference type="PANTHER" id="PTHR11373">
    <property type="entry name" value="DEOXYNUCLEOSIDE TRIPHOSPHATE TRIPHOSPHOHYDROLASE"/>
    <property type="match status" value="1"/>
</dbReference>
<evidence type="ECO:0000259" key="2">
    <source>
        <dbReference type="PROSITE" id="PS51831"/>
    </source>
</evidence>
<feature type="domain" description="HD" evidence="2">
    <location>
        <begin position="52"/>
        <end position="208"/>
    </location>
</feature>
<dbReference type="EMBL" id="JAQNDL010000003">
    <property type="protein sequence ID" value="MDC0720666.1"/>
    <property type="molecule type" value="Genomic_DNA"/>
</dbReference>
<dbReference type="InterPro" id="IPR003607">
    <property type="entry name" value="HD/PDEase_dom"/>
</dbReference>
<dbReference type="PROSITE" id="PS51831">
    <property type="entry name" value="HD"/>
    <property type="match status" value="1"/>
</dbReference>
<reference evidence="3 4" key="1">
    <citation type="submission" date="2022-11" db="EMBL/GenBank/DDBJ databases">
        <title>Minimal conservation of predation-associated metabolite biosynthetic gene clusters underscores biosynthetic potential of Myxococcota including descriptions for ten novel species: Archangium lansinium sp. nov., Myxococcus landrumus sp. nov., Nannocystis bai.</title>
        <authorList>
            <person name="Ahearne A."/>
            <person name="Stevens C."/>
            <person name="Dowd S."/>
        </authorList>
    </citation>
    <scope>NUCLEOTIDE SEQUENCE [LARGE SCALE GENOMIC DNA]</scope>
    <source>
        <strain evidence="3 4">BB15-2</strain>
    </source>
</reference>
<dbReference type="CDD" id="cd00077">
    <property type="entry name" value="HDc"/>
    <property type="match status" value="1"/>
</dbReference>
<keyword evidence="1" id="KW-0378">Hydrolase</keyword>
<name>A0ABT5E498_9BACT</name>
<protein>
    <submittedName>
        <fullName evidence="3">DNTP triphosphohydrolase</fullName>
    </submittedName>
</protein>
<dbReference type="InterPro" id="IPR006261">
    <property type="entry name" value="dGTPase"/>
</dbReference>
<keyword evidence="4" id="KW-1185">Reference proteome</keyword>
<sequence>MRNGRFSNAAGQDQRKDFARDRDRILYCSAFRRLAGVTQVASASEGVLFHNRMIHSLKVGQIARRLVEQALEQNKALDIDPEVAEAAGLAHDLGHPPFGHIGEETLSELLKELGDPEGYEGNPQSFRILVRLAIRFDDTPGLDLTRATLAAVMKYPWLHKKDDPKKGRKWAAYHSDEPMFKFAREGHEADRPTLEAQIMDWADDIAYSVHDLEDFHRAGMIHWSQIQEKLELEAIISGARAKWPDAPTDAVKRLEDAAQRLFAILPSQMREPFVGNADQRRKLRWWTSTLIGRYVQQTSVEEKRVTKPPEFEDEVRFLKQITWRYVIENTALAGQQFGQRKILSELFHDLHEIARSPKLRNAFPHRSRHLLSEEGIQYPRAVADALASMTEAEVVALHMRLRGIDGGTVLNPIVR</sequence>
<dbReference type="InterPro" id="IPR050135">
    <property type="entry name" value="dGTPase-like"/>
</dbReference>
<dbReference type="Pfam" id="PF13286">
    <property type="entry name" value="HD_assoc"/>
    <property type="match status" value="1"/>
</dbReference>
<dbReference type="RefSeq" id="WP_272089175.1">
    <property type="nucleotide sequence ID" value="NZ_JAQNDL010000003.1"/>
</dbReference>
<organism evidence="3 4">
    <name type="scientific">Nannocystis bainbridge</name>
    <dbReference type="NCBI Taxonomy" id="2995303"/>
    <lineage>
        <taxon>Bacteria</taxon>
        <taxon>Pseudomonadati</taxon>
        <taxon>Myxococcota</taxon>
        <taxon>Polyangia</taxon>
        <taxon>Nannocystales</taxon>
        <taxon>Nannocystaceae</taxon>
        <taxon>Nannocystis</taxon>
    </lineage>
</organism>
<accession>A0ABT5E498</accession>
<evidence type="ECO:0000256" key="1">
    <source>
        <dbReference type="ARBA" id="ARBA00022801"/>
    </source>
</evidence>
<dbReference type="Pfam" id="PF01966">
    <property type="entry name" value="HD"/>
    <property type="match status" value="1"/>
</dbReference>